<dbReference type="InterPro" id="IPR051087">
    <property type="entry name" value="Mitochondrial_ACSM"/>
</dbReference>
<proteinExistence type="inferred from homology"/>
<comment type="similarity">
    <text evidence="1">Belongs to the ATP-dependent AMP-binding enzyme family.</text>
</comment>
<sequence>MTNANDALRAARDQLRELRTDLDQARSAFAWPDVGPTFNFAHDWFDPVARGNEALALVIVEEDGTRAEHSFDTMARRSDEVAGMLADHGVGRGDSVVVMLGNQVELWETMLAVVRLGAVLMPTTTAVGTSDLLDRMERARPGRWCATRRARRSSTRCPATTPGSSSPATARCRPAGPATRRRARPSESRCRTRATPATTGCCSTSPAARRADRSSSSTPTPPIRWGT</sequence>
<accession>A0A852X375</accession>
<dbReference type="Gene3D" id="3.40.50.12780">
    <property type="entry name" value="N-terminal domain of ligase-like"/>
    <property type="match status" value="1"/>
</dbReference>
<evidence type="ECO:0000259" key="7">
    <source>
        <dbReference type="Pfam" id="PF00501"/>
    </source>
</evidence>
<evidence type="ECO:0000256" key="5">
    <source>
        <dbReference type="SAM" id="Coils"/>
    </source>
</evidence>
<comment type="caution">
    <text evidence="8">The sequence shown here is derived from an EMBL/GenBank/DDBJ whole genome shotgun (WGS) entry which is preliminary data.</text>
</comment>
<dbReference type="AlphaFoldDB" id="A0A852X375"/>
<feature type="domain" description="AMP-dependent synthetase/ligase" evidence="7">
    <location>
        <begin position="53"/>
        <end position="141"/>
    </location>
</feature>
<dbReference type="GO" id="GO:0004321">
    <property type="term" value="F:fatty-acyl-CoA synthase activity"/>
    <property type="evidence" value="ECO:0007669"/>
    <property type="project" value="TreeGrafter"/>
</dbReference>
<dbReference type="Proteomes" id="UP000592181">
    <property type="component" value="Unassembled WGS sequence"/>
</dbReference>
<evidence type="ECO:0000313" key="9">
    <source>
        <dbReference type="Proteomes" id="UP000592181"/>
    </source>
</evidence>
<keyword evidence="4" id="KW-0067">ATP-binding</keyword>
<evidence type="ECO:0000313" key="8">
    <source>
        <dbReference type="EMBL" id="NYG37812.1"/>
    </source>
</evidence>
<dbReference type="Pfam" id="PF00501">
    <property type="entry name" value="AMP-binding"/>
    <property type="match status" value="1"/>
</dbReference>
<feature type="compositionally biased region" description="Low complexity" evidence="6">
    <location>
        <begin position="203"/>
        <end position="218"/>
    </location>
</feature>
<dbReference type="GO" id="GO:0006637">
    <property type="term" value="P:acyl-CoA metabolic process"/>
    <property type="evidence" value="ECO:0007669"/>
    <property type="project" value="TreeGrafter"/>
</dbReference>
<feature type="compositionally biased region" description="Low complexity" evidence="6">
    <location>
        <begin position="155"/>
        <end position="178"/>
    </location>
</feature>
<keyword evidence="3" id="KW-0547">Nucleotide-binding</keyword>
<keyword evidence="9" id="KW-1185">Reference proteome</keyword>
<evidence type="ECO:0000256" key="1">
    <source>
        <dbReference type="ARBA" id="ARBA00006432"/>
    </source>
</evidence>
<dbReference type="EMBL" id="JACBZX010000001">
    <property type="protein sequence ID" value="NYG37812.1"/>
    <property type="molecule type" value="Genomic_DNA"/>
</dbReference>
<dbReference type="SUPFAM" id="SSF56801">
    <property type="entry name" value="Acetyl-CoA synthetase-like"/>
    <property type="match status" value="1"/>
</dbReference>
<gene>
    <name evidence="8" type="ORF">BJY28_002281</name>
</gene>
<feature type="coiled-coil region" evidence="5">
    <location>
        <begin position="1"/>
        <end position="28"/>
    </location>
</feature>
<dbReference type="GO" id="GO:0005524">
    <property type="term" value="F:ATP binding"/>
    <property type="evidence" value="ECO:0007669"/>
    <property type="project" value="UniProtKB-KW"/>
</dbReference>
<dbReference type="PANTHER" id="PTHR43605:SF10">
    <property type="entry name" value="ACYL-COA SYNTHETASE MEDIUM CHAIN FAMILY MEMBER 3"/>
    <property type="match status" value="1"/>
</dbReference>
<organism evidence="8 9">
    <name type="scientific">Janibacter alkaliphilus</name>
    <dbReference type="NCBI Taxonomy" id="1069963"/>
    <lineage>
        <taxon>Bacteria</taxon>
        <taxon>Bacillati</taxon>
        <taxon>Actinomycetota</taxon>
        <taxon>Actinomycetes</taxon>
        <taxon>Micrococcales</taxon>
        <taxon>Intrasporangiaceae</taxon>
        <taxon>Janibacter</taxon>
    </lineage>
</organism>
<dbReference type="InterPro" id="IPR000873">
    <property type="entry name" value="AMP-dep_synth/lig_dom"/>
</dbReference>
<dbReference type="GO" id="GO:0006633">
    <property type="term" value="P:fatty acid biosynthetic process"/>
    <property type="evidence" value="ECO:0007669"/>
    <property type="project" value="TreeGrafter"/>
</dbReference>
<keyword evidence="2" id="KW-0436">Ligase</keyword>
<name>A0A852X375_9MICO</name>
<protein>
    <submittedName>
        <fullName evidence="8">Non-ribosomal peptide synthetase component F</fullName>
    </submittedName>
</protein>
<feature type="region of interest" description="Disordered" evidence="6">
    <location>
        <begin position="148"/>
        <end position="227"/>
    </location>
</feature>
<evidence type="ECO:0000256" key="3">
    <source>
        <dbReference type="ARBA" id="ARBA00022741"/>
    </source>
</evidence>
<dbReference type="InterPro" id="IPR042099">
    <property type="entry name" value="ANL_N_sf"/>
</dbReference>
<dbReference type="GO" id="GO:0015645">
    <property type="term" value="F:fatty acid ligase activity"/>
    <property type="evidence" value="ECO:0007669"/>
    <property type="project" value="TreeGrafter"/>
</dbReference>
<evidence type="ECO:0000256" key="6">
    <source>
        <dbReference type="SAM" id="MobiDB-lite"/>
    </source>
</evidence>
<dbReference type="PANTHER" id="PTHR43605">
    <property type="entry name" value="ACYL-COENZYME A SYNTHETASE"/>
    <property type="match status" value="1"/>
</dbReference>
<reference evidence="8 9" key="1">
    <citation type="submission" date="2020-07" db="EMBL/GenBank/DDBJ databases">
        <title>Sequencing the genomes of 1000 actinobacteria strains.</title>
        <authorList>
            <person name="Klenk H.-P."/>
        </authorList>
    </citation>
    <scope>NUCLEOTIDE SEQUENCE [LARGE SCALE GENOMIC DNA]</scope>
    <source>
        <strain evidence="8 9">DSM 24723</strain>
    </source>
</reference>
<keyword evidence="5" id="KW-0175">Coiled coil</keyword>
<evidence type="ECO:0000256" key="2">
    <source>
        <dbReference type="ARBA" id="ARBA00022598"/>
    </source>
</evidence>
<evidence type="ECO:0000256" key="4">
    <source>
        <dbReference type="ARBA" id="ARBA00022840"/>
    </source>
</evidence>